<sequence length="2030" mass="226981">AVPWSLQRGLIAKFDEELRTPGRERLPRELQACVVCARLLWKDTLSRVILFPDMDDPEEVLAEAHVARDQQTRLCEVLGTKRYAERWKHIVGTEEGRAELLSSAVRHPFFPEEFLLLHKAAMAEPLTSGQPVCASCKSALLQRPLMLPRFALANDLWIGRCPLPLRDLQEGTKRLLPIIRACVQVTVLQPAGVEQAQRQRGFIGNSIFVPQATPSKIQKVLPPSPEEIQSTISYVLVDSQKRDLRRASMLSAPRAEYEAAVKCLQTTSLFYAQSVLDPRGVAENIAEDTAAPVLMDCVMETDGQSALAQQLLQTGPADAQGQEDVESDVEDDPATVRAAESAGLPDSGHLLCSVIGMNDAADERDKCIRLSKELESLAEDKWQQGAMRNDAEMLHVHRANNELNAAGSSTDAPAPLLGREGAFERGVLRRVQRVQQHAKDMAGERRVQQQQYGVKPEKLVVPSEEHPSSMFDPGTWAMAYPDLFPYGDGVPFLVRETKITALEVFQYLLCRDELSYTGPGEASYEPPQRTRWTASASFLPVCYDVQRRLQLLRKSKAHVQRKGFSEHCNVIASVEPEALLKAIALKGEKADIRAIMQSPEVDPALKRALGDVLITTGDIVGMDGHRSQLRHRGHAAGWHFGSSTLFVTPNLADTRASLLLQLNSKAYALTADWVAEMPNLPTLPEMRRTLASDPVAQAKFFHLMLENFFLHVLGTVEPLREEKLRSPATLFFEDGMAASLLGGCFGDLASYSGPLETQGRGSLHPHILLCLIGHDLTDRLSAILDRGAQGHLVIELERWSQSVKAAAERIRYDSQLTLAGQLGQSSDALPLSERQRQSAGAHYEDLPTQAVEPDGHEVRWTAAGCSGDLTLTGSYTTLRPIYLRRSSGLSSDAWKKSLVEDYRRLVIQNHFHRCTKSCHKNNLKKKRVGCRFGCMHLEIMASDEPGGKVKKLKYKGWPRARAAHFMANLSPQDTDVSRQEAACNEVPHVFVPQRDHPFEGMSHPTPQVTMRCNCDVKYLGRGIASEDFEKIFLCFAAEGDTLGASGDRQAQRILKRIVVDMARDMMDVQFYTGEYAMKKFEVARDMLPELYAGLCRLKEQLQAEEAPDAIASQPANTAEEASASVPAAPPRRRLAEAQLRAHRVLTRLATSMQRCVTKANGEMAYQLLYQQEAYMSYTGYQLFTRYITWAVQRCRDADMEGALTQHPDMEVMSLDVSEPLVQEQVALDAVGVVQEDTTDAAPAPGNVRPRFITANQKDDYLHRGPAGLLANMSLLMYSRFVFRRKREHRQVDRFQYFPFDEHYVMHRAGYVQELRAADDNVVVPVQFYLPSEQSQPNKCFQCHDLQVLENKKQIHGKFTSRRLASLSTAAIRDVVGMRSWFPDPEEEDPNHFALQQHLCFFRQWAFGHVFRRVSHGRGEDAFAGADLPRLHEKISDFLGAWPGFHFSQVSSLEHFAMLQDTWLERFLLYHEARGGSSAQRRAERFKYMGGASGDDSEEEAGSGADGPVDILGDDVPGEEEEDAYVYAERMEQPQYPVSLQSLDEVLFREQDWKKALRRQRNPTSIHESLQKLHGVVEAVGGVPRRAGAAVASTAHGFVAAGVDPSNTRSTLEAQQMLLQSVAMGQEDDGRREEDHDGDVQMASTEMEDTDPFIVQLNSQDLAPKDYAWRLVVEHKLTCQQIYAVVPAVRTIQEMYESRTNPAAHLADGQARTLHKVANVTPQSKLKSLCEWLETDAAVEVDANNEETESNVSELGRLMFKYSIQHVVHFTGTGRFSTCQSGKAVDQATEPEPLSPAESQAALQVVNMGTSGYLMGMVPLFLGMQARVSAIMPVPLLSRELPCVIRRIDLHPREPRHEPGAAAVVLRYLPQAVLVEVEDEEYKQFRVPEGGLPAGHFLIEPLTSPPWKFKLDTRKISVKRRQVPLAPRRVLTHYGLQGVTARDGMVAFLTKASYQSPADYVLAVYVMLSRARKLEDLFIVDMPDRDIFEGALRRLNPTLVTRMEELQRMSAESLRGAKKDAAWLKWSISNQ</sequence>
<dbReference type="Pfam" id="PF20209">
    <property type="entry name" value="DUF6570"/>
    <property type="match status" value="1"/>
</dbReference>
<feature type="region of interest" description="Disordered" evidence="1">
    <location>
        <begin position="314"/>
        <end position="333"/>
    </location>
</feature>
<feature type="region of interest" description="Disordered" evidence="1">
    <location>
        <begin position="1489"/>
        <end position="1515"/>
    </location>
</feature>
<evidence type="ECO:0000313" key="4">
    <source>
        <dbReference type="EMBL" id="CAE7487917.1"/>
    </source>
</evidence>
<name>A0A812SQM8_9DINO</name>
<reference evidence="4" key="1">
    <citation type="submission" date="2021-02" db="EMBL/GenBank/DDBJ databases">
        <authorList>
            <person name="Dougan E. K."/>
            <person name="Rhodes N."/>
            <person name="Thang M."/>
            <person name="Chan C."/>
        </authorList>
    </citation>
    <scope>NUCLEOTIDE SEQUENCE</scope>
</reference>
<evidence type="ECO:0000259" key="2">
    <source>
        <dbReference type="Pfam" id="PF14214"/>
    </source>
</evidence>
<keyword evidence="5" id="KW-1185">Reference proteome</keyword>
<gene>
    <name evidence="4" type="primary">tkt</name>
    <name evidence="4" type="ORF">SNEC2469_LOCUS13868</name>
</gene>
<feature type="compositionally biased region" description="Acidic residues" evidence="1">
    <location>
        <begin position="321"/>
        <end position="333"/>
    </location>
</feature>
<feature type="non-terminal residue" evidence="4">
    <location>
        <position position="1"/>
    </location>
</feature>
<feature type="domain" description="DUF6570" evidence="3">
    <location>
        <begin position="147"/>
        <end position="277"/>
    </location>
</feature>
<protein>
    <submittedName>
        <fullName evidence="4">Tkt protein</fullName>
    </submittedName>
</protein>
<evidence type="ECO:0000313" key="5">
    <source>
        <dbReference type="Proteomes" id="UP000601435"/>
    </source>
</evidence>
<feature type="domain" description="Helitron helicase-like" evidence="2">
    <location>
        <begin position="589"/>
        <end position="769"/>
    </location>
</feature>
<dbReference type="Proteomes" id="UP000601435">
    <property type="component" value="Unassembled WGS sequence"/>
</dbReference>
<dbReference type="EMBL" id="CAJNJA010022175">
    <property type="protein sequence ID" value="CAE7487917.1"/>
    <property type="molecule type" value="Genomic_DNA"/>
</dbReference>
<dbReference type="InterPro" id="IPR046700">
    <property type="entry name" value="DUF6570"/>
</dbReference>
<accession>A0A812SQM8</accession>
<proteinExistence type="predicted"/>
<comment type="caution">
    <text evidence="4">The sequence shown here is derived from an EMBL/GenBank/DDBJ whole genome shotgun (WGS) entry which is preliminary data.</text>
</comment>
<dbReference type="Pfam" id="PF14214">
    <property type="entry name" value="Helitron_like_N"/>
    <property type="match status" value="1"/>
</dbReference>
<dbReference type="OrthoDB" id="3254930at2759"/>
<feature type="region of interest" description="Disordered" evidence="1">
    <location>
        <begin position="1106"/>
        <end position="1130"/>
    </location>
</feature>
<organism evidence="4 5">
    <name type="scientific">Symbiodinium necroappetens</name>
    <dbReference type="NCBI Taxonomy" id="1628268"/>
    <lineage>
        <taxon>Eukaryota</taxon>
        <taxon>Sar</taxon>
        <taxon>Alveolata</taxon>
        <taxon>Dinophyceae</taxon>
        <taxon>Suessiales</taxon>
        <taxon>Symbiodiniaceae</taxon>
        <taxon>Symbiodinium</taxon>
    </lineage>
</organism>
<dbReference type="InterPro" id="IPR025476">
    <property type="entry name" value="Helitron_helicase-like"/>
</dbReference>
<evidence type="ECO:0000259" key="3">
    <source>
        <dbReference type="Pfam" id="PF20209"/>
    </source>
</evidence>
<evidence type="ECO:0000256" key="1">
    <source>
        <dbReference type="SAM" id="MobiDB-lite"/>
    </source>
</evidence>